<organism evidence="8 9">
    <name type="scientific">Dentiscutata erythropus</name>
    <dbReference type="NCBI Taxonomy" id="1348616"/>
    <lineage>
        <taxon>Eukaryota</taxon>
        <taxon>Fungi</taxon>
        <taxon>Fungi incertae sedis</taxon>
        <taxon>Mucoromycota</taxon>
        <taxon>Glomeromycotina</taxon>
        <taxon>Glomeromycetes</taxon>
        <taxon>Diversisporales</taxon>
        <taxon>Gigasporaceae</taxon>
        <taxon>Dentiscutata</taxon>
    </lineage>
</organism>
<dbReference type="SUPFAM" id="SSF57850">
    <property type="entry name" value="RING/U-box"/>
    <property type="match status" value="1"/>
</dbReference>
<evidence type="ECO:0000259" key="6">
    <source>
        <dbReference type="Pfam" id="PF11789"/>
    </source>
</evidence>
<evidence type="ECO:0000259" key="7">
    <source>
        <dbReference type="Pfam" id="PF12812"/>
    </source>
</evidence>
<dbReference type="GO" id="GO:0008270">
    <property type="term" value="F:zinc ion binding"/>
    <property type="evidence" value="ECO:0007669"/>
    <property type="project" value="UniProtKB-KW"/>
</dbReference>
<evidence type="ECO:0000256" key="4">
    <source>
        <dbReference type="ARBA" id="ARBA00022833"/>
    </source>
</evidence>
<dbReference type="InterPro" id="IPR025926">
    <property type="entry name" value="PDZ-like_dom"/>
</dbReference>
<keyword evidence="4" id="KW-0862">Zinc</keyword>
<dbReference type="Gene3D" id="3.30.40.10">
    <property type="entry name" value="Zinc/RING finger domain, C3HC4 (zinc finger)"/>
    <property type="match status" value="1"/>
</dbReference>
<dbReference type="Proteomes" id="UP000789405">
    <property type="component" value="Unassembled WGS sequence"/>
</dbReference>
<feature type="transmembrane region" description="Helical" evidence="5">
    <location>
        <begin position="374"/>
        <end position="399"/>
    </location>
</feature>
<comment type="caution">
    <text evidence="8">The sequence shown here is derived from an EMBL/GenBank/DDBJ whole genome shotgun (WGS) entry which is preliminary data.</text>
</comment>
<dbReference type="PANTHER" id="PTHR46366">
    <property type="entry name" value="PRO-APOPTOTIC SERINE PROTEASE NMA111"/>
    <property type="match status" value="1"/>
</dbReference>
<feature type="domain" description="SP-RING-type" evidence="6">
    <location>
        <begin position="146"/>
        <end position="203"/>
    </location>
</feature>
<dbReference type="PRINTS" id="PR00834">
    <property type="entry name" value="PROTEASES2C"/>
</dbReference>
<feature type="transmembrane region" description="Helical" evidence="5">
    <location>
        <begin position="452"/>
        <end position="474"/>
    </location>
</feature>
<dbReference type="InterPro" id="IPR036034">
    <property type="entry name" value="PDZ_sf"/>
</dbReference>
<dbReference type="Gene3D" id="2.40.10.120">
    <property type="match status" value="1"/>
</dbReference>
<dbReference type="Pfam" id="PF11789">
    <property type="entry name" value="zf-Nse"/>
    <property type="match status" value="1"/>
</dbReference>
<keyword evidence="5" id="KW-0472">Membrane</keyword>
<reference evidence="8" key="1">
    <citation type="submission" date="2021-06" db="EMBL/GenBank/DDBJ databases">
        <authorList>
            <person name="Kallberg Y."/>
            <person name="Tangrot J."/>
            <person name="Rosling A."/>
        </authorList>
    </citation>
    <scope>NUCLEOTIDE SEQUENCE</scope>
    <source>
        <strain evidence="8">MA453B</strain>
    </source>
</reference>
<name>A0A9N9GH41_9GLOM</name>
<feature type="transmembrane region" description="Helical" evidence="5">
    <location>
        <begin position="341"/>
        <end position="362"/>
    </location>
</feature>
<keyword evidence="5" id="KW-0812">Transmembrane</keyword>
<feature type="non-terminal residue" evidence="8">
    <location>
        <position position="1333"/>
    </location>
</feature>
<dbReference type="Gene3D" id="1.20.1260.100">
    <property type="entry name" value="TspO/MBR protein"/>
    <property type="match status" value="1"/>
</dbReference>
<evidence type="ECO:0000256" key="1">
    <source>
        <dbReference type="ARBA" id="ARBA00010541"/>
    </source>
</evidence>
<comment type="similarity">
    <text evidence="1">Belongs to the peptidase S1C family.</text>
</comment>
<evidence type="ECO:0000256" key="5">
    <source>
        <dbReference type="SAM" id="Phobius"/>
    </source>
</evidence>
<dbReference type="InterPro" id="IPR038330">
    <property type="entry name" value="TspO/MBR-related_sf"/>
</dbReference>
<dbReference type="CDD" id="cd16651">
    <property type="entry name" value="SPL-RING_NSE2"/>
    <property type="match status" value="1"/>
</dbReference>
<dbReference type="InterPro" id="IPR004181">
    <property type="entry name" value="Znf_MIZ"/>
</dbReference>
<accession>A0A9N9GH41</accession>
<proteinExistence type="inferred from homology"/>
<dbReference type="EMBL" id="CAJVPY010003779">
    <property type="protein sequence ID" value="CAG8601563.1"/>
    <property type="molecule type" value="Genomic_DNA"/>
</dbReference>
<dbReference type="GO" id="GO:0004252">
    <property type="term" value="F:serine-type endopeptidase activity"/>
    <property type="evidence" value="ECO:0007669"/>
    <property type="project" value="InterPro"/>
</dbReference>
<evidence type="ECO:0000256" key="2">
    <source>
        <dbReference type="ARBA" id="ARBA00022723"/>
    </source>
</evidence>
<dbReference type="InterPro" id="IPR001940">
    <property type="entry name" value="Peptidase_S1C"/>
</dbReference>
<gene>
    <name evidence="8" type="ORF">DERYTH_LOCUS7668</name>
</gene>
<evidence type="ECO:0000313" key="9">
    <source>
        <dbReference type="Proteomes" id="UP000789405"/>
    </source>
</evidence>
<dbReference type="Pfam" id="PF13365">
    <property type="entry name" value="Trypsin_2"/>
    <property type="match status" value="1"/>
</dbReference>
<dbReference type="CDD" id="cd06719">
    <property type="entry name" value="PDZ2-4_Nma111p-like"/>
    <property type="match status" value="1"/>
</dbReference>
<keyword evidence="5" id="KW-1133">Transmembrane helix</keyword>
<feature type="transmembrane region" description="Helical" evidence="5">
    <location>
        <begin position="318"/>
        <end position="335"/>
    </location>
</feature>
<dbReference type="PANTHER" id="PTHR46366:SF1">
    <property type="entry name" value="PDZ DOMAIN-CONTAINING PROTEIN C1685.05"/>
    <property type="match status" value="1"/>
</dbReference>
<feature type="domain" description="PDZ-like" evidence="7">
    <location>
        <begin position="885"/>
        <end position="959"/>
    </location>
</feature>
<dbReference type="GO" id="GO:0006508">
    <property type="term" value="P:proteolysis"/>
    <property type="evidence" value="ECO:0007669"/>
    <property type="project" value="InterPro"/>
</dbReference>
<evidence type="ECO:0000256" key="3">
    <source>
        <dbReference type="ARBA" id="ARBA00022771"/>
    </source>
</evidence>
<keyword evidence="9" id="KW-1185">Reference proteome</keyword>
<dbReference type="SUPFAM" id="SSF50494">
    <property type="entry name" value="Trypsin-like serine proteases"/>
    <property type="match status" value="2"/>
</dbReference>
<protein>
    <submittedName>
        <fullName evidence="8">24801_t:CDS:1</fullName>
    </submittedName>
</protein>
<feature type="transmembrane region" description="Helical" evidence="5">
    <location>
        <begin position="405"/>
        <end position="423"/>
    </location>
</feature>
<dbReference type="Gene3D" id="2.30.42.10">
    <property type="match status" value="1"/>
</dbReference>
<dbReference type="SUPFAM" id="SSF50156">
    <property type="entry name" value="PDZ domain-like"/>
    <property type="match status" value="1"/>
</dbReference>
<dbReference type="InterPro" id="IPR009003">
    <property type="entry name" value="Peptidase_S1_PA"/>
</dbReference>
<keyword evidence="2" id="KW-0479">Metal-binding</keyword>
<dbReference type="Pfam" id="PF12812">
    <property type="entry name" value="PDZ_1"/>
    <property type="match status" value="1"/>
</dbReference>
<evidence type="ECO:0000313" key="8">
    <source>
        <dbReference type="EMBL" id="CAG8601563.1"/>
    </source>
</evidence>
<feature type="transmembrane region" description="Helical" evidence="5">
    <location>
        <begin position="288"/>
        <end position="306"/>
    </location>
</feature>
<sequence length="1333" mass="150072">MSSSRSRASLGTSQYSERREFDSLFRDFNEMLQFAVRGITFATEAATDLEEAEEQEELNQLDVIVRDYIDLDNRINFQRTSLNTLKIKDLVEDYESQLDDALKKYESKSENEKYFQNENYIEFRQKIWDVNHPDETMPPLDKEADDEIVMGKQKESLYCPITTLLLEEPVTSNVCKHTFSKDAIMQLIRRNMNSVPCPMTGCDKYIMEHNLHPNKRIERKVQLYKAQSEDPMDDVEVSNVITYILVLTVNSYFEAFKERPGDDDGSDFKGNHSHDAPYTHILPATYTFGIWGLIYALLGGFIIYQWTEPADSATVDGVKYYLILANLGNIIWLFIWRLEFYILDAFVAACMLLVLIFSYINLEYYPPKNIFDRLFVHYPFTIYPAWVLFATILNFWVAFKAIDTVFFSTIIVAAIGIVGVSFVDYHKRKDVLFSGTLAWSLIGVAIRQYKSIPILIAASVSSGLIIGGILRITVHKITAWYHLRSQSASVSENLKSEPEAVKTSTSNAWDQLAPTQMNSEVLIERTFRTRSKSVSHSTSTHQTAKLNCATEDENSLVTTEVQSWETTLEKAIKAIVSIKANHVRSFDTETSGDYSATGFIVDAERGLILSNRHVVSPAPIVAQAVFTNYEEVELKPIYRDPIHDFGFLKFDPKKVKFMDLVQIPLSPEKAKVGLEIRVVGNDAGEKLSILSGTLARLDRRAPEYGVGEYNDFNTFYLQAASGTSGGSSGSPVLDIDGHAVALNSGSASRAASSFYLPLDRVRRALQFLQEGKSVPRGTIQTEFEHMPYDELRHLGLDSSIEEKVREEFPDETGLLVVRVVLPKGPADNILIPGDIVIAANKETVTDFLGLFSLIDDSIGKEIRLTICRNKMIEEVTVRVQDLHGITPNRFVEIGGGVVNELSYQLAHSYSQPVGGPFIAASGHMLGGASAYRECIIVSVNNQLTPNLDEFISVMKTLSDGARVPIRFYSLSKIHKEYVTIMNVDRHWHKFQVAVRDDTSGLWNYTVMPPPPIVHSYEPITASYQTLHTSLGPAGKVWPSFVLLEYRLPYLVDGMLRKQFYGVGIIFSINPPLVVCDRDTIPIGIGDIFITFGNSVIIPGKILYLHPLYNYAVLTYDPKLLGDTPVRAIEFSDKELDQGDEVYLVSVAGDSSPVMKKTYVNHIGDVDTRECNPPRWRAMNVEGITVDDAIGTQGGVLCESNGRVHALWLKYSSQNDSENDYIFFCGLPVSIVRPTIEMIKIRKYPQLRGLNVEFWTRRIATARAYGLSIEWIKKIESAPKSKHTMLYVLNILDFTSPAGKLLKVGDIVLMMNGRLVTRMADLAVAYHQSEEVDM</sequence>
<dbReference type="InterPro" id="IPR013083">
    <property type="entry name" value="Znf_RING/FYVE/PHD"/>
</dbReference>
<keyword evidence="3" id="KW-0863">Zinc-finger</keyword>
<dbReference type="OrthoDB" id="4217619at2759"/>